<dbReference type="GO" id="GO:0015562">
    <property type="term" value="F:efflux transmembrane transporter activity"/>
    <property type="evidence" value="ECO:0007669"/>
    <property type="project" value="InterPro"/>
</dbReference>
<evidence type="ECO:0000313" key="11">
    <source>
        <dbReference type="EMBL" id="MBC2652845.1"/>
    </source>
</evidence>
<keyword evidence="3" id="KW-0813">Transport</keyword>
<dbReference type="Gene3D" id="1.20.1600.10">
    <property type="entry name" value="Outer membrane efflux proteins (OEP)"/>
    <property type="match status" value="1"/>
</dbReference>
<dbReference type="SUPFAM" id="SSF56954">
    <property type="entry name" value="Outer membrane efflux proteins (OEP)"/>
    <property type="match status" value="1"/>
</dbReference>
<comment type="similarity">
    <text evidence="2">Belongs to the outer membrane factor (OMF) (TC 1.B.17) family.</text>
</comment>
<evidence type="ECO:0000256" key="3">
    <source>
        <dbReference type="ARBA" id="ARBA00022448"/>
    </source>
</evidence>
<dbReference type="InterPro" id="IPR051906">
    <property type="entry name" value="TolC-like"/>
</dbReference>
<evidence type="ECO:0000256" key="1">
    <source>
        <dbReference type="ARBA" id="ARBA00004442"/>
    </source>
</evidence>
<evidence type="ECO:0000256" key="4">
    <source>
        <dbReference type="ARBA" id="ARBA00022452"/>
    </source>
</evidence>
<keyword evidence="6" id="KW-0472">Membrane</keyword>
<dbReference type="GO" id="GO:0015288">
    <property type="term" value="F:porin activity"/>
    <property type="evidence" value="ECO:0007669"/>
    <property type="project" value="TreeGrafter"/>
</dbReference>
<dbReference type="PANTHER" id="PTHR30026:SF22">
    <property type="entry name" value="OUTER MEMBRANE EFFLUX PROTEIN"/>
    <property type="match status" value="1"/>
</dbReference>
<proteinExistence type="inferred from homology"/>
<keyword evidence="7" id="KW-0998">Cell outer membrane</keyword>
<sequence>MTRVKISKHHAVCALALALAAQPGLAETLEGALVKAYHNNPTLTGARATQRAVDEQVAVELSAGRPQVSAEASLQNRVIRNQPLLTPSRVVTVNGQISVPVYTGGSVRNSIKAARTRAEGGQDNLRGTEAGVYSEVVAAYMDVIRDSAIVSFNKQNVSALKANLRASTQRFKVGDLTRTDVAQSESRLALAESQLQDAEARLIGSKERYVELVGEAPVALQKPAPLTGLPASVEDAVTTAIEKNPDILAARKVQAAARFDVRSARGRVAPRVSGVFAASRVDNLNTLSSIAILSGFQNRTTDAFAGVNVSVPIYQGGLPGALARQATDREAAATERTTEVERGVIAQTRSAFASWRASLASIESNRKAVDSAVLSLESVKTENRAGTRTILDILNAEQEALVARTQLASAERNAFVAAFSLLAAMGQAEARDLRLPLDRYYDSNAHYRTVGSRLFDYAFGDIPDPVATRTNMTQPQSADAEADPVGSKPDPRP</sequence>
<evidence type="ECO:0000256" key="6">
    <source>
        <dbReference type="ARBA" id="ARBA00023136"/>
    </source>
</evidence>
<dbReference type="PANTHER" id="PTHR30026">
    <property type="entry name" value="OUTER MEMBRANE PROTEIN TOLC"/>
    <property type="match status" value="1"/>
</dbReference>
<dbReference type="GO" id="GO:1990281">
    <property type="term" value="C:efflux pump complex"/>
    <property type="evidence" value="ECO:0007669"/>
    <property type="project" value="TreeGrafter"/>
</dbReference>
<evidence type="ECO:0000256" key="2">
    <source>
        <dbReference type="ARBA" id="ARBA00007613"/>
    </source>
</evidence>
<keyword evidence="10" id="KW-0732">Signal</keyword>
<dbReference type="RefSeq" id="WP_185684232.1">
    <property type="nucleotide sequence ID" value="NZ_JACLAU010000027.1"/>
</dbReference>
<dbReference type="AlphaFoldDB" id="A0A7X1F9F9"/>
<evidence type="ECO:0000256" key="9">
    <source>
        <dbReference type="SAM" id="MobiDB-lite"/>
    </source>
</evidence>
<dbReference type="InterPro" id="IPR003423">
    <property type="entry name" value="OMP_efflux"/>
</dbReference>
<accession>A0A7X1F9F9</accession>
<organism evidence="11 12">
    <name type="scientific">Novosphingobium aerophilum</name>
    <dbReference type="NCBI Taxonomy" id="2839843"/>
    <lineage>
        <taxon>Bacteria</taxon>
        <taxon>Pseudomonadati</taxon>
        <taxon>Pseudomonadota</taxon>
        <taxon>Alphaproteobacteria</taxon>
        <taxon>Sphingomonadales</taxon>
        <taxon>Sphingomonadaceae</taxon>
        <taxon>Novosphingobium</taxon>
    </lineage>
</organism>
<keyword evidence="8" id="KW-0175">Coiled coil</keyword>
<keyword evidence="12" id="KW-1185">Reference proteome</keyword>
<evidence type="ECO:0000313" key="12">
    <source>
        <dbReference type="Proteomes" id="UP000520156"/>
    </source>
</evidence>
<comment type="subcellular location">
    <subcellularLocation>
        <location evidence="1">Cell outer membrane</location>
    </subcellularLocation>
</comment>
<reference evidence="11 12" key="1">
    <citation type="submission" date="2020-08" db="EMBL/GenBank/DDBJ databases">
        <title>The genome sequence of Novosphingobium flavum 4Y4.</title>
        <authorList>
            <person name="Liu Y."/>
        </authorList>
    </citation>
    <scope>NUCLEOTIDE SEQUENCE [LARGE SCALE GENOMIC DNA]</scope>
    <source>
        <strain evidence="11 12">4Y4</strain>
    </source>
</reference>
<keyword evidence="5" id="KW-0812">Transmembrane</keyword>
<feature type="compositionally biased region" description="Polar residues" evidence="9">
    <location>
        <begin position="468"/>
        <end position="477"/>
    </location>
</feature>
<comment type="caution">
    <text evidence="11">The sequence shown here is derived from an EMBL/GenBank/DDBJ whole genome shotgun (WGS) entry which is preliminary data.</text>
</comment>
<evidence type="ECO:0000256" key="8">
    <source>
        <dbReference type="SAM" id="Coils"/>
    </source>
</evidence>
<gene>
    <name evidence="11" type="ORF">H7F49_14195</name>
</gene>
<dbReference type="EMBL" id="JACLAU010000027">
    <property type="protein sequence ID" value="MBC2652845.1"/>
    <property type="molecule type" value="Genomic_DNA"/>
</dbReference>
<dbReference type="InterPro" id="IPR010130">
    <property type="entry name" value="T1SS_OMP_TolC"/>
</dbReference>
<feature type="coiled-coil region" evidence="8">
    <location>
        <begin position="181"/>
        <end position="208"/>
    </location>
</feature>
<evidence type="ECO:0000256" key="7">
    <source>
        <dbReference type="ARBA" id="ARBA00023237"/>
    </source>
</evidence>
<dbReference type="Pfam" id="PF02321">
    <property type="entry name" value="OEP"/>
    <property type="match status" value="2"/>
</dbReference>
<feature type="chain" id="PRO_5031185008" evidence="10">
    <location>
        <begin position="27"/>
        <end position="493"/>
    </location>
</feature>
<feature type="region of interest" description="Disordered" evidence="9">
    <location>
        <begin position="466"/>
        <end position="493"/>
    </location>
</feature>
<dbReference type="NCBIfam" id="TIGR01844">
    <property type="entry name" value="type_I_sec_TolC"/>
    <property type="match status" value="1"/>
</dbReference>
<dbReference type="GO" id="GO:0009279">
    <property type="term" value="C:cell outer membrane"/>
    <property type="evidence" value="ECO:0007669"/>
    <property type="project" value="UniProtKB-SubCell"/>
</dbReference>
<protein>
    <submittedName>
        <fullName evidence="11">TolC family outer membrane protein</fullName>
    </submittedName>
</protein>
<dbReference type="Proteomes" id="UP000520156">
    <property type="component" value="Unassembled WGS sequence"/>
</dbReference>
<keyword evidence="4" id="KW-1134">Transmembrane beta strand</keyword>
<feature type="signal peptide" evidence="10">
    <location>
        <begin position="1"/>
        <end position="26"/>
    </location>
</feature>
<evidence type="ECO:0000256" key="5">
    <source>
        <dbReference type="ARBA" id="ARBA00022692"/>
    </source>
</evidence>
<name>A0A7X1F9F9_9SPHN</name>
<evidence type="ECO:0000256" key="10">
    <source>
        <dbReference type="SAM" id="SignalP"/>
    </source>
</evidence>